<dbReference type="PANTHER" id="PTHR32089:SF112">
    <property type="entry name" value="LYSOZYME-LIKE PROTEIN-RELATED"/>
    <property type="match status" value="1"/>
</dbReference>
<dbReference type="Gene3D" id="6.10.340.10">
    <property type="match status" value="1"/>
</dbReference>
<dbReference type="CDD" id="cd12913">
    <property type="entry name" value="PDC1_MCP_like"/>
    <property type="match status" value="1"/>
</dbReference>
<proteinExistence type="inferred from homology"/>
<dbReference type="FunFam" id="1.10.287.950:FF:000001">
    <property type="entry name" value="Methyl-accepting chemotaxis sensory transducer"/>
    <property type="match status" value="1"/>
</dbReference>
<keyword evidence="7" id="KW-0472">Membrane</keyword>
<dbReference type="SUPFAM" id="SSF58104">
    <property type="entry name" value="Methyl-accepting chemotaxis protein (MCP) signaling domain"/>
    <property type="match status" value="1"/>
</dbReference>
<accession>A0A238Y2Z6</accession>
<dbReference type="GO" id="GO:0016020">
    <property type="term" value="C:membrane"/>
    <property type="evidence" value="ECO:0007669"/>
    <property type="project" value="UniProtKB-SubCell"/>
</dbReference>
<evidence type="ECO:0000259" key="9">
    <source>
        <dbReference type="PROSITE" id="PS50885"/>
    </source>
</evidence>
<dbReference type="PROSITE" id="PS50111">
    <property type="entry name" value="CHEMOTAXIS_TRANSDUC_2"/>
    <property type="match status" value="1"/>
</dbReference>
<feature type="coiled-coil region" evidence="5">
    <location>
        <begin position="410"/>
        <end position="461"/>
    </location>
</feature>
<dbReference type="SMART" id="SM00304">
    <property type="entry name" value="HAMP"/>
    <property type="match status" value="1"/>
</dbReference>
<evidence type="ECO:0000256" key="3">
    <source>
        <dbReference type="ARBA" id="ARBA00029447"/>
    </source>
</evidence>
<feature type="compositionally biased region" description="Basic and acidic residues" evidence="6">
    <location>
        <begin position="700"/>
        <end position="717"/>
    </location>
</feature>
<organism evidence="10 11">
    <name type="scientific">Humidesulfovibrio mexicanus</name>
    <dbReference type="NCBI Taxonomy" id="147047"/>
    <lineage>
        <taxon>Bacteria</taxon>
        <taxon>Pseudomonadati</taxon>
        <taxon>Thermodesulfobacteriota</taxon>
        <taxon>Desulfovibrionia</taxon>
        <taxon>Desulfovibrionales</taxon>
        <taxon>Desulfovibrionaceae</taxon>
        <taxon>Humidesulfovibrio</taxon>
    </lineage>
</organism>
<evidence type="ECO:0000256" key="7">
    <source>
        <dbReference type="SAM" id="Phobius"/>
    </source>
</evidence>
<feature type="domain" description="HAMP" evidence="9">
    <location>
        <begin position="373"/>
        <end position="425"/>
    </location>
</feature>
<reference evidence="10 11" key="1">
    <citation type="submission" date="2017-06" db="EMBL/GenBank/DDBJ databases">
        <authorList>
            <person name="Kim H.J."/>
            <person name="Triplett B.A."/>
        </authorList>
    </citation>
    <scope>NUCLEOTIDE SEQUENCE [LARGE SCALE GENOMIC DNA]</scope>
    <source>
        <strain evidence="10 11">DSM 13116</strain>
    </source>
</reference>
<feature type="compositionally biased region" description="Low complexity" evidence="6">
    <location>
        <begin position="688"/>
        <end position="699"/>
    </location>
</feature>
<feature type="region of interest" description="Disordered" evidence="6">
    <location>
        <begin position="688"/>
        <end position="719"/>
    </location>
</feature>
<keyword evidence="7" id="KW-0812">Transmembrane</keyword>
<keyword evidence="11" id="KW-1185">Reference proteome</keyword>
<comment type="subcellular location">
    <subcellularLocation>
        <location evidence="1">Membrane</location>
    </subcellularLocation>
</comment>
<dbReference type="CDD" id="cd11386">
    <property type="entry name" value="MCP_signal"/>
    <property type="match status" value="1"/>
</dbReference>
<evidence type="ECO:0000256" key="5">
    <source>
        <dbReference type="SAM" id="Coils"/>
    </source>
</evidence>
<dbReference type="EMBL" id="FZOC01000001">
    <property type="protein sequence ID" value="SNR64944.1"/>
    <property type="molecule type" value="Genomic_DNA"/>
</dbReference>
<evidence type="ECO:0000256" key="1">
    <source>
        <dbReference type="ARBA" id="ARBA00004370"/>
    </source>
</evidence>
<keyword evidence="5" id="KW-0175">Coiled coil</keyword>
<feature type="domain" description="Methyl-accepting transducer" evidence="8">
    <location>
        <begin position="473"/>
        <end position="709"/>
    </location>
</feature>
<dbReference type="Gene3D" id="3.30.450.20">
    <property type="entry name" value="PAS domain"/>
    <property type="match status" value="2"/>
</dbReference>
<dbReference type="SMART" id="SM00283">
    <property type="entry name" value="MA"/>
    <property type="match status" value="1"/>
</dbReference>
<dbReference type="InterPro" id="IPR004089">
    <property type="entry name" value="MCPsignal_dom"/>
</dbReference>
<dbReference type="CDD" id="cd06225">
    <property type="entry name" value="HAMP"/>
    <property type="match status" value="1"/>
</dbReference>
<name>A0A238Y2Z6_9BACT</name>
<dbReference type="Pfam" id="PF22673">
    <property type="entry name" value="MCP-like_PDC_1"/>
    <property type="match status" value="1"/>
</dbReference>
<evidence type="ECO:0000256" key="2">
    <source>
        <dbReference type="ARBA" id="ARBA00023224"/>
    </source>
</evidence>
<dbReference type="OrthoDB" id="9814362at2"/>
<dbReference type="GO" id="GO:0006935">
    <property type="term" value="P:chemotaxis"/>
    <property type="evidence" value="ECO:0007669"/>
    <property type="project" value="UniProtKB-ARBA"/>
</dbReference>
<dbReference type="Pfam" id="PF00672">
    <property type="entry name" value="HAMP"/>
    <property type="match status" value="1"/>
</dbReference>
<dbReference type="Proteomes" id="UP000198324">
    <property type="component" value="Unassembled WGS sequence"/>
</dbReference>
<dbReference type="PROSITE" id="PS50885">
    <property type="entry name" value="HAMP"/>
    <property type="match status" value="1"/>
</dbReference>
<evidence type="ECO:0000313" key="11">
    <source>
        <dbReference type="Proteomes" id="UP000198324"/>
    </source>
</evidence>
<gene>
    <name evidence="10" type="ORF">SAMN04488503_0605</name>
</gene>
<keyword evidence="7" id="KW-1133">Transmembrane helix</keyword>
<keyword evidence="2 4" id="KW-0807">Transducer</keyword>
<evidence type="ECO:0000256" key="4">
    <source>
        <dbReference type="PROSITE-ProRule" id="PRU00284"/>
    </source>
</evidence>
<comment type="similarity">
    <text evidence="3">Belongs to the methyl-accepting chemotaxis (MCP) protein family.</text>
</comment>
<sequence>MQLRSIKQKIAVMAGCCLLCAAGVLVVYGVIAASRTQSFVSERVGAILNQGATRNLEALAASQAAIVQSALQDNLDVARTTAKVFEVLRTRVPNAALRDTYNAILLANLENNPEYLGSYSAWEPNALDGNDAKYANTPGHDATGRFIPYWNRDPKGNIARQPLVEYESNDKHPNGVRKGGWYLGPRETGKESVLDPFPYIVQGQQDWLTTLSVPVKRDGKFLGVSGTDLRLGFLQELAGNVNKNLYGGKGEVLIISYDGMVVANSSDSKTIGQPISTLFKDSQHVLENVQNGKSAVDMSEDKSLMLTYAPIKLGRTGKPWSVLIRLPSAVVLADAHALDADLTSRARQGAAWQIGFGLIVALAGIAVLWFFAETLTKPLRMAAGYAGKVAEGDFSQQLDIRQNDEIGILATALRTMVENLKAKIAEAEAKGEDARRETENARQAMAQANEAKAQAERAKAEGMMQAAAQLEKVVEVVSSASEELSAQVEQSSRGTEVQSSRVAETATAMEEMNSTVLEVARNASQAAESTESARKQATDGAAIVSQVVSGIGEMQRVSQAMKQDMEALGKQAEGIGQIMNVISDIADQTNLLALNAAIEAARAGDAGRGFAVVADEVRKLAEKTMDATKEVGEAISGIQHGTRKNLENVDRSAKTVEQATQLANRSGEALTQIVRMVETATDQVRSIATASEEQSSTSEEINRSIEDINRISRETSDAMRQSAQAVGELAVQTQSLRSLIEKMKQGG</sequence>
<dbReference type="AlphaFoldDB" id="A0A238Y2Z6"/>
<dbReference type="GO" id="GO:0007165">
    <property type="term" value="P:signal transduction"/>
    <property type="evidence" value="ECO:0007669"/>
    <property type="project" value="UniProtKB-KW"/>
</dbReference>
<dbReference type="Pfam" id="PF00015">
    <property type="entry name" value="MCPsignal"/>
    <property type="match status" value="1"/>
</dbReference>
<evidence type="ECO:0000259" key="8">
    <source>
        <dbReference type="PROSITE" id="PS50111"/>
    </source>
</evidence>
<dbReference type="InterPro" id="IPR003660">
    <property type="entry name" value="HAMP_dom"/>
</dbReference>
<evidence type="ECO:0000256" key="6">
    <source>
        <dbReference type="SAM" id="MobiDB-lite"/>
    </source>
</evidence>
<feature type="transmembrane region" description="Helical" evidence="7">
    <location>
        <begin position="350"/>
        <end position="371"/>
    </location>
</feature>
<evidence type="ECO:0000313" key="10">
    <source>
        <dbReference type="EMBL" id="SNR64944.1"/>
    </source>
</evidence>
<protein>
    <submittedName>
        <fullName evidence="10">Methyl-accepting chemotaxis sensory transducer with Cache sensor</fullName>
    </submittedName>
</protein>
<dbReference type="PANTHER" id="PTHR32089">
    <property type="entry name" value="METHYL-ACCEPTING CHEMOTAXIS PROTEIN MCPB"/>
    <property type="match status" value="1"/>
</dbReference>
<dbReference type="Gene3D" id="1.10.287.950">
    <property type="entry name" value="Methyl-accepting chemotaxis protein"/>
    <property type="match status" value="1"/>
</dbReference>